<protein>
    <submittedName>
        <fullName evidence="1">Uncharacterized protein</fullName>
    </submittedName>
</protein>
<evidence type="ECO:0000313" key="2">
    <source>
        <dbReference type="Proteomes" id="UP000267821"/>
    </source>
</evidence>
<keyword evidence="2" id="KW-1185">Reference proteome</keyword>
<evidence type="ECO:0000313" key="1">
    <source>
        <dbReference type="EMBL" id="RPB25771.1"/>
    </source>
</evidence>
<reference evidence="1 2" key="1">
    <citation type="journal article" date="2018" name="Nat. Ecol. Evol.">
        <title>Pezizomycetes genomes reveal the molecular basis of ectomycorrhizal truffle lifestyle.</title>
        <authorList>
            <person name="Murat C."/>
            <person name="Payen T."/>
            <person name="Noel B."/>
            <person name="Kuo A."/>
            <person name="Morin E."/>
            <person name="Chen J."/>
            <person name="Kohler A."/>
            <person name="Krizsan K."/>
            <person name="Balestrini R."/>
            <person name="Da Silva C."/>
            <person name="Montanini B."/>
            <person name="Hainaut M."/>
            <person name="Levati E."/>
            <person name="Barry K.W."/>
            <person name="Belfiori B."/>
            <person name="Cichocki N."/>
            <person name="Clum A."/>
            <person name="Dockter R.B."/>
            <person name="Fauchery L."/>
            <person name="Guy J."/>
            <person name="Iotti M."/>
            <person name="Le Tacon F."/>
            <person name="Lindquist E.A."/>
            <person name="Lipzen A."/>
            <person name="Malagnac F."/>
            <person name="Mello A."/>
            <person name="Molinier V."/>
            <person name="Miyauchi S."/>
            <person name="Poulain J."/>
            <person name="Riccioni C."/>
            <person name="Rubini A."/>
            <person name="Sitrit Y."/>
            <person name="Splivallo R."/>
            <person name="Traeger S."/>
            <person name="Wang M."/>
            <person name="Zifcakova L."/>
            <person name="Wipf D."/>
            <person name="Zambonelli A."/>
            <person name="Paolocci F."/>
            <person name="Nowrousian M."/>
            <person name="Ottonello S."/>
            <person name="Baldrian P."/>
            <person name="Spatafora J.W."/>
            <person name="Henrissat B."/>
            <person name="Nagy L.G."/>
            <person name="Aury J.M."/>
            <person name="Wincker P."/>
            <person name="Grigoriev I.V."/>
            <person name="Bonfante P."/>
            <person name="Martin F.M."/>
        </authorList>
    </citation>
    <scope>NUCLEOTIDE SEQUENCE [LARGE SCALE GENOMIC DNA]</scope>
    <source>
        <strain evidence="1 2">ATCC MYA-4762</strain>
    </source>
</reference>
<sequence length="63" mass="6888">NPAYAPSYGIRDPYRAGSQGLTPDQEAFNVVMSKYRIVVECGFANVINQENGSALNRAFASFN</sequence>
<dbReference type="Proteomes" id="UP000267821">
    <property type="component" value="Unassembled WGS sequence"/>
</dbReference>
<dbReference type="InParanoid" id="A0A3N4LYK8"/>
<feature type="non-terminal residue" evidence="1">
    <location>
        <position position="1"/>
    </location>
</feature>
<organism evidence="1 2">
    <name type="scientific">Terfezia boudieri ATCC MYA-4762</name>
    <dbReference type="NCBI Taxonomy" id="1051890"/>
    <lineage>
        <taxon>Eukaryota</taxon>
        <taxon>Fungi</taxon>
        <taxon>Dikarya</taxon>
        <taxon>Ascomycota</taxon>
        <taxon>Pezizomycotina</taxon>
        <taxon>Pezizomycetes</taxon>
        <taxon>Pezizales</taxon>
        <taxon>Pezizaceae</taxon>
        <taxon>Terfezia</taxon>
    </lineage>
</organism>
<gene>
    <name evidence="1" type="ORF">L211DRAFT_782109</name>
</gene>
<dbReference type="AlphaFoldDB" id="A0A3N4LYK8"/>
<dbReference type="OrthoDB" id="5412294at2759"/>
<dbReference type="EMBL" id="ML121536">
    <property type="protein sequence ID" value="RPB25771.1"/>
    <property type="molecule type" value="Genomic_DNA"/>
</dbReference>
<name>A0A3N4LYK8_9PEZI</name>
<accession>A0A3N4LYK8</accession>
<proteinExistence type="predicted"/>